<dbReference type="Proteomes" id="UP000193307">
    <property type="component" value="Unassembled WGS sequence"/>
</dbReference>
<organism evidence="3 4">
    <name type="scientific">Pacificibacter marinus</name>
    <dbReference type="NCBI Taxonomy" id="658057"/>
    <lineage>
        <taxon>Bacteria</taxon>
        <taxon>Pseudomonadati</taxon>
        <taxon>Pseudomonadota</taxon>
        <taxon>Alphaproteobacteria</taxon>
        <taxon>Rhodobacterales</taxon>
        <taxon>Roseobacteraceae</taxon>
        <taxon>Pacificibacter</taxon>
    </lineage>
</organism>
<dbReference type="SUPFAM" id="SSF51294">
    <property type="entry name" value="Hedgehog/intein (Hint) domain"/>
    <property type="match status" value="1"/>
</dbReference>
<evidence type="ECO:0000313" key="3">
    <source>
        <dbReference type="EMBL" id="SLN53684.1"/>
    </source>
</evidence>
<reference evidence="3 4" key="1">
    <citation type="submission" date="2017-03" db="EMBL/GenBank/DDBJ databases">
        <authorList>
            <person name="Afonso C.L."/>
            <person name="Miller P.J."/>
            <person name="Scott M.A."/>
            <person name="Spackman E."/>
            <person name="Goraichik I."/>
            <person name="Dimitrov K.M."/>
            <person name="Suarez D.L."/>
            <person name="Swayne D.E."/>
        </authorList>
    </citation>
    <scope>NUCLEOTIDE SEQUENCE [LARGE SCALE GENOMIC DNA]</scope>
    <source>
        <strain evidence="3 4">CECT 7971</strain>
    </source>
</reference>
<evidence type="ECO:0000256" key="1">
    <source>
        <dbReference type="SAM" id="MobiDB-lite"/>
    </source>
</evidence>
<dbReference type="Pfam" id="PF00353">
    <property type="entry name" value="HemolysinCabind"/>
    <property type="match status" value="3"/>
</dbReference>
<keyword evidence="4" id="KW-1185">Reference proteome</keyword>
<feature type="compositionally biased region" description="Polar residues" evidence="1">
    <location>
        <begin position="7"/>
        <end position="21"/>
    </location>
</feature>
<feature type="domain" description="Hedgehog/Intein (Hint)" evidence="2">
    <location>
        <begin position="809"/>
        <end position="955"/>
    </location>
</feature>
<dbReference type="PROSITE" id="PS00330">
    <property type="entry name" value="HEMOLYSIN_CALCIUM"/>
    <property type="match status" value="1"/>
</dbReference>
<evidence type="ECO:0000259" key="2">
    <source>
        <dbReference type="Pfam" id="PF13403"/>
    </source>
</evidence>
<dbReference type="STRING" id="658057.SAMN04488032_10950"/>
<dbReference type="InterPro" id="IPR018511">
    <property type="entry name" value="Hemolysin-typ_Ca-bd_CS"/>
</dbReference>
<protein>
    <recommendedName>
        <fullName evidence="2">Hedgehog/Intein (Hint) domain-containing protein</fullName>
    </recommendedName>
</protein>
<dbReference type="InterPro" id="IPR001343">
    <property type="entry name" value="Hemolysn_Ca-bd"/>
</dbReference>
<dbReference type="Pfam" id="PF13403">
    <property type="entry name" value="Hint_2"/>
    <property type="match status" value="1"/>
</dbReference>
<dbReference type="GO" id="GO:0005509">
    <property type="term" value="F:calcium ion binding"/>
    <property type="evidence" value="ECO:0007669"/>
    <property type="project" value="InterPro"/>
</dbReference>
<dbReference type="InterPro" id="IPR013320">
    <property type="entry name" value="ConA-like_dom_sf"/>
</dbReference>
<dbReference type="Gene3D" id="2.170.16.10">
    <property type="entry name" value="Hedgehog/Intein (Hint) domain"/>
    <property type="match status" value="1"/>
</dbReference>
<name>A0A1Y5T0Y0_9RHOB</name>
<dbReference type="PROSITE" id="PS50817">
    <property type="entry name" value="INTEIN_N_TER"/>
    <property type="match status" value="1"/>
</dbReference>
<dbReference type="PRINTS" id="PR00313">
    <property type="entry name" value="CABNDNGRPT"/>
</dbReference>
<dbReference type="AlphaFoldDB" id="A0A1Y5T0Y0"/>
<dbReference type="InterPro" id="IPR036844">
    <property type="entry name" value="Hint_dom_sf"/>
</dbReference>
<gene>
    <name evidence="3" type="ORF">PAM7971_02740</name>
</gene>
<dbReference type="Gene3D" id="2.60.120.200">
    <property type="match status" value="1"/>
</dbReference>
<dbReference type="Gene3D" id="2.150.10.10">
    <property type="entry name" value="Serralysin-like metalloprotease, C-terminal"/>
    <property type="match status" value="1"/>
</dbReference>
<dbReference type="EMBL" id="FWFW01000009">
    <property type="protein sequence ID" value="SLN53684.1"/>
    <property type="molecule type" value="Genomic_DNA"/>
</dbReference>
<dbReference type="InterPro" id="IPR011049">
    <property type="entry name" value="Serralysin-like_metalloprot_C"/>
</dbReference>
<dbReference type="OrthoDB" id="6305173at2"/>
<dbReference type="RefSeq" id="WP_085849852.1">
    <property type="nucleotide sequence ID" value="NZ_FNZV01000009.1"/>
</dbReference>
<evidence type="ECO:0000313" key="4">
    <source>
        <dbReference type="Proteomes" id="UP000193307"/>
    </source>
</evidence>
<accession>A0A1Y5T0Y0</accession>
<dbReference type="SUPFAM" id="SSF49899">
    <property type="entry name" value="Concanavalin A-like lectins/glucanases"/>
    <property type="match status" value="1"/>
</dbReference>
<feature type="region of interest" description="Disordered" evidence="1">
    <location>
        <begin position="1"/>
        <end position="27"/>
    </location>
</feature>
<proteinExistence type="predicted"/>
<dbReference type="InterPro" id="IPR028992">
    <property type="entry name" value="Hedgehog/Intein_dom"/>
</dbReference>
<dbReference type="SUPFAM" id="SSF51120">
    <property type="entry name" value="beta-Roll"/>
    <property type="match status" value="2"/>
</dbReference>
<sequence length="1002" mass="104811">MTFWWNCGSSHTHDSGSTPSGQDGIGFGDPAAQNLVGLWDFSDGAAKADTGLADGIAQNGTYIGDASYSTDALRLGGNGRFSVSGDDDPFDLDEGTIMVQFNQSSQVGSSPDTIVSRGEYADRGSEGYFNIQVTAQGAVTVYHNSGEKLSLSTDNGFFSTGDEVRVAYTWDEDGTGTFVVENVTDGTSYSEDFDSTGLSMDIGDNDNQNFTFGARESDDGSYDQYFNGHIDYVAVFNADVVNTNGDGIVEGTDGDDLIDITYTGDPDGDMIDNNDALLAGEEGDDDIVLAGAGDDTVLAGAGHDEVYGGSGDDTIKGGAGDDLLVGDGGTSVRVATGETVRESFEWDLAGVSNQGNLGEFTQDTGNVDVSFSYDTTGSTQTQFSSQTQKVHSIDTDGTGADANSAMGSVTNGQGNTGTYELGFSDAVEDVSFRINDIDQDGVVKVTAYDAAGNEINVDLTGGYKVTLIDSDGQFGVDTADSEGGSGQNTSHEYSVLVDVPGPVSRIVIEHTQDGSNNSGISVTDVYYDAPIYELVDTASTSNGDDIIDGGDGDDTIYGDSITDGDGASSGTTDSLTLKIDSKNSSANGNVLVEVTGTDGSVTVQTIVTDYGNNVGNSYTVNLNDGDTVRVGIATNGETHWSNVSSDAQTTNVTENSATLNFEDWTDNDYNDVVITASVVGDVTLPTTGGDISGVAVSGGDTITGGAGDDTIYGQGGADTITGGQGADTMSGGDDRDTFIVDSTGDGIGDVIDGGEGGDDYDTLNLTGAGPLNVVYTSSDNEDGYVEFLDGAGGSVTGTLTFSEIENVIPCFTPGTMIATPQGERDVATLKVGDKVITRDNGLQAIRWVGVKTLSAAEVMLRKDLCPVIIRQGALGNGSPERDMMVSPNHRMLVASENASIYFDNHEVLVAAKYLTQMDGVDFMTAKGVTYIHVMLDRHEVILGDGTWSESFQPGDFTLAGIGEDQREEIFSLFPELREKSGRGHYETARRVLRKHEAELLMS</sequence>
<dbReference type="GO" id="GO:0016539">
    <property type="term" value="P:intein-mediated protein splicing"/>
    <property type="evidence" value="ECO:0007669"/>
    <property type="project" value="InterPro"/>
</dbReference>
<dbReference type="InterPro" id="IPR006141">
    <property type="entry name" value="Intein_N"/>
</dbReference>